<accession>A0A849KS14</accession>
<gene>
    <name evidence="1" type="ORF">HKX02_19620</name>
</gene>
<protein>
    <submittedName>
        <fullName evidence="1">Uncharacterized protein</fullName>
    </submittedName>
</protein>
<dbReference type="Proteomes" id="UP000574931">
    <property type="component" value="Unassembled WGS sequence"/>
</dbReference>
<comment type="caution">
    <text evidence="1">The sequence shown here is derived from an EMBL/GenBank/DDBJ whole genome shotgun (WGS) entry which is preliminary data.</text>
</comment>
<dbReference type="EMBL" id="JABFCY010000014">
    <property type="protein sequence ID" value="NNU62447.1"/>
    <property type="molecule type" value="Genomic_DNA"/>
</dbReference>
<reference evidence="1 2" key="1">
    <citation type="submission" date="2020-05" db="EMBL/GenBank/DDBJ databases">
        <title>Draft Genome Sequence of Ochrobactrum soli Isolated from Stable Fly Gut.</title>
        <authorList>
            <person name="Pileggi M.T."/>
            <person name="Vazhakkala L.J."/>
            <person name="Wong C.N."/>
        </authorList>
    </citation>
    <scope>NUCLEOTIDE SEQUENCE [LARGE SCALE GENOMIC DNA]</scope>
    <source>
        <strain evidence="1 2">MTP-C0764</strain>
    </source>
</reference>
<name>A0A849KS14_9HYPH</name>
<evidence type="ECO:0000313" key="1">
    <source>
        <dbReference type="EMBL" id="NNU62447.1"/>
    </source>
</evidence>
<proteinExistence type="predicted"/>
<evidence type="ECO:0000313" key="2">
    <source>
        <dbReference type="Proteomes" id="UP000574931"/>
    </source>
</evidence>
<organism evidence="1 2">
    <name type="scientific">Ochrobactrum soli</name>
    <dbReference type="NCBI Taxonomy" id="2448455"/>
    <lineage>
        <taxon>Bacteria</taxon>
        <taxon>Pseudomonadati</taxon>
        <taxon>Pseudomonadota</taxon>
        <taxon>Alphaproteobacteria</taxon>
        <taxon>Hyphomicrobiales</taxon>
        <taxon>Brucellaceae</taxon>
        <taxon>Brucella/Ochrobactrum group</taxon>
        <taxon>Ochrobactrum</taxon>
    </lineage>
</organism>
<sequence length="99" mass="10891">MDLSGDTMLPILRTMHDARSHADRAEVLLSCPIIIMIKYRSVLEGACERSGFAPGREYLVCFYAALHETRHRGSLKGAALAHATGILRLIIQENQQGGV</sequence>
<dbReference type="RefSeq" id="WP_171318896.1">
    <property type="nucleotide sequence ID" value="NZ_JABFCY010000014.1"/>
</dbReference>
<keyword evidence="2" id="KW-1185">Reference proteome</keyword>
<dbReference type="AlphaFoldDB" id="A0A849KS14"/>